<proteinExistence type="predicted"/>
<protein>
    <recommendedName>
        <fullName evidence="5">Secreted protein</fullName>
    </recommendedName>
</protein>
<organism evidence="3 4">
    <name type="scientific">Murinocardiopsis flavida</name>
    <dbReference type="NCBI Taxonomy" id="645275"/>
    <lineage>
        <taxon>Bacteria</taxon>
        <taxon>Bacillati</taxon>
        <taxon>Actinomycetota</taxon>
        <taxon>Actinomycetes</taxon>
        <taxon>Streptosporangiales</taxon>
        <taxon>Nocardiopsidaceae</taxon>
        <taxon>Murinocardiopsis</taxon>
    </lineage>
</organism>
<accession>A0A2P8DSL0</accession>
<keyword evidence="4" id="KW-1185">Reference proteome</keyword>
<evidence type="ECO:0000313" key="4">
    <source>
        <dbReference type="Proteomes" id="UP000240542"/>
    </source>
</evidence>
<evidence type="ECO:0008006" key="5">
    <source>
        <dbReference type="Google" id="ProtNLM"/>
    </source>
</evidence>
<feature type="compositionally biased region" description="Basic and acidic residues" evidence="1">
    <location>
        <begin position="214"/>
        <end position="223"/>
    </location>
</feature>
<evidence type="ECO:0000313" key="3">
    <source>
        <dbReference type="EMBL" id="PSL00203.1"/>
    </source>
</evidence>
<dbReference type="AlphaFoldDB" id="A0A2P8DSL0"/>
<gene>
    <name evidence="3" type="ORF">CLV63_102330</name>
</gene>
<evidence type="ECO:0000256" key="2">
    <source>
        <dbReference type="SAM" id="Phobius"/>
    </source>
</evidence>
<keyword evidence="2" id="KW-1133">Transmembrane helix</keyword>
<reference evidence="3 4" key="1">
    <citation type="submission" date="2018-03" db="EMBL/GenBank/DDBJ databases">
        <title>Genomic Encyclopedia of Archaeal and Bacterial Type Strains, Phase II (KMG-II): from individual species to whole genera.</title>
        <authorList>
            <person name="Goeker M."/>
        </authorList>
    </citation>
    <scope>NUCLEOTIDE SEQUENCE [LARGE SCALE GENOMIC DNA]</scope>
    <source>
        <strain evidence="3 4">DSM 45312</strain>
    </source>
</reference>
<feature type="transmembrane region" description="Helical" evidence="2">
    <location>
        <begin position="6"/>
        <end position="25"/>
    </location>
</feature>
<evidence type="ECO:0000256" key="1">
    <source>
        <dbReference type="SAM" id="MobiDB-lite"/>
    </source>
</evidence>
<sequence>MDIGLIIGVVVVIVIVAAIAGFVLMRKPEQRSKRLKAQFGPEYDRAVSAHGGDRQAAEKELADRKDLHRKLELRDLPEETRRDYTRQWTAIQERFVDAPSEAVGDADRLLTRLMSDRGYPTEGFEEQAALLSVDHARTLDNYRAAHDIAVNDAAGRGSTEDLRNAMVYYRTLFSELLGHDASGHGPAAATSETAPGTGRERGTGDTGHGLTADRPGRGGERGTGDPGHGVPADRPGPATGAGEVPSARPGGHDGPAPPPRRGGTAPREEGGPR</sequence>
<comment type="caution">
    <text evidence="3">The sequence shown here is derived from an EMBL/GenBank/DDBJ whole genome shotgun (WGS) entry which is preliminary data.</text>
</comment>
<keyword evidence="2" id="KW-0812">Transmembrane</keyword>
<dbReference type="RefSeq" id="WP_211301146.1">
    <property type="nucleotide sequence ID" value="NZ_PYGA01000002.1"/>
</dbReference>
<keyword evidence="2" id="KW-0472">Membrane</keyword>
<dbReference type="Proteomes" id="UP000240542">
    <property type="component" value="Unassembled WGS sequence"/>
</dbReference>
<dbReference type="EMBL" id="PYGA01000002">
    <property type="protein sequence ID" value="PSL00203.1"/>
    <property type="molecule type" value="Genomic_DNA"/>
</dbReference>
<name>A0A2P8DSL0_9ACTN</name>
<feature type="region of interest" description="Disordered" evidence="1">
    <location>
        <begin position="182"/>
        <end position="273"/>
    </location>
</feature>